<reference evidence="2 3" key="1">
    <citation type="submission" date="2012-11" db="EMBL/GenBank/DDBJ databases">
        <title>The complete genome sequence of Corynebacterium maris Coryn-1 (=DSM 45190).</title>
        <authorList>
            <person name="Schaffert L."/>
            <person name="Albersmeier A."/>
            <person name="Kalinowski J."/>
            <person name="Ruckert C."/>
        </authorList>
    </citation>
    <scope>NUCLEOTIDE SEQUENCE [LARGE SCALE GENOMIC DNA]</scope>
    <source>
        <strain evidence="3">Coryn-1</strain>
    </source>
</reference>
<dbReference type="EMBL" id="CP003924">
    <property type="protein sequence ID" value="AGS34297.1"/>
    <property type="molecule type" value="Genomic_DNA"/>
</dbReference>
<dbReference type="KEGG" id="cmd:B841_04070"/>
<name>S5STB5_9CORY</name>
<feature type="compositionally biased region" description="Basic and acidic residues" evidence="1">
    <location>
        <begin position="20"/>
        <end position="37"/>
    </location>
</feature>
<keyword evidence="3" id="KW-1185">Reference proteome</keyword>
<evidence type="ECO:0000313" key="2">
    <source>
        <dbReference type="EMBL" id="AGS34297.1"/>
    </source>
</evidence>
<accession>S5STB5</accession>
<protein>
    <submittedName>
        <fullName evidence="2">Uncharacterized protein</fullName>
    </submittedName>
</protein>
<dbReference type="OrthoDB" id="4427780at2"/>
<feature type="region of interest" description="Disordered" evidence="1">
    <location>
        <begin position="1"/>
        <end position="75"/>
    </location>
</feature>
<feature type="compositionally biased region" description="Basic residues" evidence="1">
    <location>
        <begin position="7"/>
        <end position="18"/>
    </location>
</feature>
<dbReference type="HOGENOM" id="CLU_194387_1_0_11"/>
<evidence type="ECO:0000256" key="1">
    <source>
        <dbReference type="SAM" id="MobiDB-lite"/>
    </source>
</evidence>
<proteinExistence type="predicted"/>
<dbReference type="RefSeq" id="WP_020934230.1">
    <property type="nucleotide sequence ID" value="NC_021915.1"/>
</dbReference>
<organism evidence="2 3">
    <name type="scientific">Corynebacterium maris DSM 45190</name>
    <dbReference type="NCBI Taxonomy" id="1224163"/>
    <lineage>
        <taxon>Bacteria</taxon>
        <taxon>Bacillati</taxon>
        <taxon>Actinomycetota</taxon>
        <taxon>Actinomycetes</taxon>
        <taxon>Mycobacteriales</taxon>
        <taxon>Corynebacteriaceae</taxon>
        <taxon>Corynebacterium</taxon>
    </lineage>
</organism>
<gene>
    <name evidence="2" type="ORF">B841_04070</name>
</gene>
<dbReference type="AlphaFoldDB" id="S5STB5"/>
<dbReference type="eggNOG" id="ENOG5031K18">
    <property type="taxonomic scope" value="Bacteria"/>
</dbReference>
<dbReference type="STRING" id="1224163.B841_04070"/>
<dbReference type="PATRIC" id="fig|1224163.3.peg.813"/>
<feature type="compositionally biased region" description="Basic and acidic residues" evidence="1">
    <location>
        <begin position="63"/>
        <end position="75"/>
    </location>
</feature>
<sequence>MSDPQHSPRRKDRRRVRRPSAAEHIDRSADTPRHGFADDLVSDDAERPVPVEDSQTDDPAGEEFLREQRPPHYGE</sequence>
<evidence type="ECO:0000313" key="3">
    <source>
        <dbReference type="Proteomes" id="UP000015388"/>
    </source>
</evidence>
<dbReference type="Proteomes" id="UP000015388">
    <property type="component" value="Chromosome"/>
</dbReference>